<evidence type="ECO:0000256" key="2">
    <source>
        <dbReference type="SAM" id="Phobius"/>
    </source>
</evidence>
<dbReference type="AlphaFoldDB" id="A0A7S2I7X9"/>
<feature type="region of interest" description="Disordered" evidence="1">
    <location>
        <begin position="373"/>
        <end position="410"/>
    </location>
</feature>
<feature type="compositionally biased region" description="Basic residues" evidence="1">
    <location>
        <begin position="388"/>
        <end position="397"/>
    </location>
</feature>
<feature type="transmembrane region" description="Helical" evidence="2">
    <location>
        <begin position="325"/>
        <end position="352"/>
    </location>
</feature>
<keyword evidence="2" id="KW-0472">Membrane</keyword>
<feature type="signal peptide" evidence="3">
    <location>
        <begin position="1"/>
        <end position="20"/>
    </location>
</feature>
<gene>
    <name evidence="4" type="ORF">CBRE1094_LOCUS31782</name>
</gene>
<evidence type="ECO:0000256" key="3">
    <source>
        <dbReference type="SAM" id="SignalP"/>
    </source>
</evidence>
<keyword evidence="2" id="KW-1133">Transmembrane helix</keyword>
<evidence type="ECO:0000256" key="1">
    <source>
        <dbReference type="SAM" id="MobiDB-lite"/>
    </source>
</evidence>
<dbReference type="EMBL" id="HBGU01058512">
    <property type="protein sequence ID" value="CAD9511054.1"/>
    <property type="molecule type" value="Transcribed_RNA"/>
</dbReference>
<name>A0A7S2I7X9_9EUKA</name>
<keyword evidence="2" id="KW-0812">Transmembrane</keyword>
<reference evidence="4" key="1">
    <citation type="submission" date="2021-01" db="EMBL/GenBank/DDBJ databases">
        <authorList>
            <person name="Corre E."/>
            <person name="Pelletier E."/>
            <person name="Niang G."/>
            <person name="Scheremetjew M."/>
            <person name="Finn R."/>
            <person name="Kale V."/>
            <person name="Holt S."/>
            <person name="Cochrane G."/>
            <person name="Meng A."/>
            <person name="Brown T."/>
            <person name="Cohen L."/>
        </authorList>
    </citation>
    <scope>NUCLEOTIDE SEQUENCE</scope>
    <source>
        <strain evidence="4">UTEX LB 985</strain>
    </source>
</reference>
<evidence type="ECO:0000313" key="4">
    <source>
        <dbReference type="EMBL" id="CAD9511054.1"/>
    </source>
</evidence>
<protein>
    <submittedName>
        <fullName evidence="4">Uncharacterized protein</fullName>
    </submittedName>
</protein>
<organism evidence="4">
    <name type="scientific">Haptolina brevifila</name>
    <dbReference type="NCBI Taxonomy" id="156173"/>
    <lineage>
        <taxon>Eukaryota</taxon>
        <taxon>Haptista</taxon>
        <taxon>Haptophyta</taxon>
        <taxon>Prymnesiophyceae</taxon>
        <taxon>Prymnesiales</taxon>
        <taxon>Prymnesiaceae</taxon>
        <taxon>Haptolina</taxon>
    </lineage>
</organism>
<feature type="chain" id="PRO_5031544260" evidence="3">
    <location>
        <begin position="21"/>
        <end position="410"/>
    </location>
</feature>
<accession>A0A7S2I7X9</accession>
<dbReference type="PROSITE" id="PS51257">
    <property type="entry name" value="PROKAR_LIPOPROTEIN"/>
    <property type="match status" value="1"/>
</dbReference>
<keyword evidence="3" id="KW-0732">Signal</keyword>
<sequence>MSARLCALFVSFIGCPCVMAACAAAYGNCLNSTCCVNGNFGCYRSQHLQFAQCKPLPEHGGCASLDGWDCPGWQDCTDKYGDCSSTKCCKDRNYACFKRPFNSYAQCRPKPSGTCTDTKEWKCPGWELCTDNFQSCTHTHCCANDGFTCYRKRFAYAQCMRTGSCDPEKDGDCEPLASQLGQCKGAFSDCHLSACCQRGEDHCYLKNEGYGQCTPSCPSSSPDWECRKRELPSEATKLTCESLRARTNLQNRRCGALTMESECSSSYDTVSGAYRPCAWITATSSCEPNGQQLDCACTLGDRTCQRAKPHQSAAQPEAHPKSGDLSGVVVVVMLVASLVVCSGSCGLCWMGYRMRLHARGAMANGINVADAPDEQDEVLAPETSQNPRRARPQKKKYSRADETAEDQVTL</sequence>
<proteinExistence type="predicted"/>